<name>A0A3B4G7W8_9CICH</name>
<feature type="domain" description="C2H2-type" evidence="15">
    <location>
        <begin position="301"/>
        <end position="329"/>
    </location>
</feature>
<dbReference type="GO" id="GO:0005634">
    <property type="term" value="C:nucleus"/>
    <property type="evidence" value="ECO:0007669"/>
    <property type="project" value="UniProtKB-SubCell"/>
</dbReference>
<reference evidence="16" key="1">
    <citation type="submission" date="2023-09" db="UniProtKB">
        <authorList>
            <consortium name="Ensembl"/>
        </authorList>
    </citation>
    <scope>IDENTIFICATION</scope>
</reference>
<dbReference type="InterPro" id="IPR013087">
    <property type="entry name" value="Znf_C2H2_type"/>
</dbReference>
<evidence type="ECO:0000256" key="7">
    <source>
        <dbReference type="ARBA" id="ARBA00022833"/>
    </source>
</evidence>
<evidence type="ECO:0000256" key="1">
    <source>
        <dbReference type="ARBA" id="ARBA00003729"/>
    </source>
</evidence>
<dbReference type="Gene3D" id="3.30.160.60">
    <property type="entry name" value="Classic Zinc Finger"/>
    <property type="match status" value="1"/>
</dbReference>
<keyword evidence="5" id="KW-0677">Repeat</keyword>
<keyword evidence="9" id="KW-0805">Transcription regulation</keyword>
<proteinExistence type="predicted"/>
<accession>A0A3B4G7W8</accession>
<dbReference type="STRING" id="303518.ENSPNYP00000018980"/>
<dbReference type="PANTHER" id="PTHR24388:SF34">
    <property type="entry name" value="ZINC FINGER PROTEIN 280D"/>
    <property type="match status" value="1"/>
</dbReference>
<dbReference type="GeneTree" id="ENSGT00940000163854"/>
<evidence type="ECO:0000256" key="2">
    <source>
        <dbReference type="ARBA" id="ARBA00004123"/>
    </source>
</evidence>
<dbReference type="SMART" id="SM00355">
    <property type="entry name" value="ZnF_C2H2"/>
    <property type="match status" value="7"/>
</dbReference>
<dbReference type="PANTHER" id="PTHR24388">
    <property type="entry name" value="ZINC FINGER PROTEIN"/>
    <property type="match status" value="1"/>
</dbReference>
<dbReference type="FunFam" id="3.30.160.60:FF:000298">
    <property type="entry name" value="zinc finger protein 280D isoform X1"/>
    <property type="match status" value="1"/>
</dbReference>
<feature type="compositionally biased region" description="Acidic residues" evidence="14">
    <location>
        <begin position="633"/>
        <end position="646"/>
    </location>
</feature>
<feature type="compositionally biased region" description="Polar residues" evidence="14">
    <location>
        <begin position="440"/>
        <end position="450"/>
    </location>
</feature>
<evidence type="ECO:0000256" key="8">
    <source>
        <dbReference type="ARBA" id="ARBA00022843"/>
    </source>
</evidence>
<dbReference type="InterPro" id="IPR059074">
    <property type="entry name" value="zf-C2H2_Z280C_D"/>
</dbReference>
<dbReference type="InterPro" id="IPR050527">
    <property type="entry name" value="Snail/Krueppel_Znf"/>
</dbReference>
<keyword evidence="4" id="KW-0479">Metal-binding</keyword>
<evidence type="ECO:0000256" key="11">
    <source>
        <dbReference type="ARBA" id="ARBA00023163"/>
    </source>
</evidence>
<keyword evidence="8" id="KW-0832">Ubl conjugation</keyword>
<evidence type="ECO:0000259" key="15">
    <source>
        <dbReference type="PROSITE" id="PS50157"/>
    </source>
</evidence>
<keyword evidence="10" id="KW-0238">DNA-binding</keyword>
<dbReference type="GO" id="GO:0000978">
    <property type="term" value="F:RNA polymerase II cis-regulatory region sequence-specific DNA binding"/>
    <property type="evidence" value="ECO:0007669"/>
    <property type="project" value="TreeGrafter"/>
</dbReference>
<evidence type="ECO:0000256" key="5">
    <source>
        <dbReference type="ARBA" id="ARBA00022737"/>
    </source>
</evidence>
<keyword evidence="12" id="KW-0539">Nucleus</keyword>
<dbReference type="Ensembl" id="ENSPNYT00000019457.1">
    <property type="protein sequence ID" value="ENSPNYP00000018980.1"/>
    <property type="gene ID" value="ENSPNYG00000014296.1"/>
</dbReference>
<dbReference type="AlphaFoldDB" id="A0A3B4G7W8"/>
<keyword evidence="7" id="KW-0862">Zinc</keyword>
<feature type="region of interest" description="Disordered" evidence="14">
    <location>
        <begin position="436"/>
        <end position="466"/>
    </location>
</feature>
<keyword evidence="11" id="KW-0804">Transcription</keyword>
<sequence length="700" mass="78843">MSELFMECVEEELEPWQKQVPEVHLIEDDDDEPIFVGVLCMLHHIFRNIKTSYFIVKTLMAPMNSIVPTSLTTITPQPVIVNNQGFIVTSPQLTNSSDFIASFGAAYPPRPSITIIPDSNPSSCCILLSLTFSSFSVAPQKVVIRVENGMVKRNPSVLANNHSTAPAALNTNSNKRIMLVADFYYGNFEGDVQKKEAQKTNTTFKCQSCLKVLKNNIRFMNHMKHHLELEKQNSESWESHTTCHHCYRQYMTPFQLQCHIESAHSPIESSTNCKICELAFESEQVLLEHMKGNHKPGEMPYVCQVCNYRSSFFSDLETHFRSVHENTKDLLCPFCLKVLRTSHIYMQHYMKHQKKKIHRCGKCRLNFLTYKEKVEHRTHVHKTFRKPKALEGLPPGTKVTIRASLTGKSPALPVSPKQPGFVVSTESLSVNHPIKPHVTVSKSKPTTSETGKAKMPQSKKQNPQSKHNLALRNLSASGGIYTCIECNAHVDDFFSHFPMVSSCGACKYRTSCKVSIGNHMIRFHSTITKNRFLKMDHKKNSLASKFTLVCLNCDLLVDASRGDLMTKHLNDRPNHVCKVIAEKGLCLSFTTAGVMARDQKEISTGTSVIQASSEGDSKTSVLPALPSSSTPDLCDEISESRDEEDQRPDSVSAAESATVDQKHLTSVSLTDIKFMMLLWLFCGFLTVKWKLDVKRLYICE</sequence>
<keyword evidence="6 13" id="KW-0863">Zinc-finger</keyword>
<evidence type="ECO:0000256" key="13">
    <source>
        <dbReference type="PROSITE-ProRule" id="PRU00042"/>
    </source>
</evidence>
<dbReference type="SUPFAM" id="SSF57667">
    <property type="entry name" value="beta-beta-alpha zinc fingers"/>
    <property type="match status" value="1"/>
</dbReference>
<evidence type="ECO:0000256" key="3">
    <source>
        <dbReference type="ARBA" id="ARBA00022499"/>
    </source>
</evidence>
<protein>
    <submittedName>
        <fullName evidence="16">Zinc finger protein 280D</fullName>
    </submittedName>
</protein>
<dbReference type="PROSITE" id="PS50157">
    <property type="entry name" value="ZINC_FINGER_C2H2_2"/>
    <property type="match status" value="1"/>
</dbReference>
<evidence type="ECO:0000256" key="12">
    <source>
        <dbReference type="ARBA" id="ARBA00023242"/>
    </source>
</evidence>
<evidence type="ECO:0000256" key="4">
    <source>
        <dbReference type="ARBA" id="ARBA00022723"/>
    </source>
</evidence>
<dbReference type="GO" id="GO:0008270">
    <property type="term" value="F:zinc ion binding"/>
    <property type="evidence" value="ECO:0007669"/>
    <property type="project" value="UniProtKB-KW"/>
</dbReference>
<evidence type="ECO:0000256" key="14">
    <source>
        <dbReference type="SAM" id="MobiDB-lite"/>
    </source>
</evidence>
<dbReference type="InterPro" id="IPR057618">
    <property type="entry name" value="Znf_POGZ/Z280C-D-like"/>
</dbReference>
<dbReference type="InterPro" id="IPR036236">
    <property type="entry name" value="Znf_C2H2_sf"/>
</dbReference>
<dbReference type="Pfam" id="PF25429">
    <property type="entry name" value="zf-POGZ"/>
    <property type="match status" value="1"/>
</dbReference>
<evidence type="ECO:0000256" key="9">
    <source>
        <dbReference type="ARBA" id="ARBA00023015"/>
    </source>
</evidence>
<comment type="subcellular location">
    <subcellularLocation>
        <location evidence="2">Nucleus</location>
    </subcellularLocation>
</comment>
<dbReference type="PROSITE" id="PS00028">
    <property type="entry name" value="ZINC_FINGER_C2H2_1"/>
    <property type="match status" value="5"/>
</dbReference>
<feature type="region of interest" description="Disordered" evidence="14">
    <location>
        <begin position="607"/>
        <end position="655"/>
    </location>
</feature>
<comment type="function">
    <text evidence="1">May function as a transcription factor.</text>
</comment>
<evidence type="ECO:0000256" key="6">
    <source>
        <dbReference type="ARBA" id="ARBA00022771"/>
    </source>
</evidence>
<keyword evidence="3" id="KW-1017">Isopeptide bond</keyword>
<evidence type="ECO:0000313" key="16">
    <source>
        <dbReference type="Ensembl" id="ENSPNYP00000018980.1"/>
    </source>
</evidence>
<dbReference type="Pfam" id="PF25414">
    <property type="entry name" value="zf-C2H2_Z280C_D"/>
    <property type="match status" value="1"/>
</dbReference>
<organism evidence="16">
    <name type="scientific">Pundamilia nyererei</name>
    <dbReference type="NCBI Taxonomy" id="303518"/>
    <lineage>
        <taxon>Eukaryota</taxon>
        <taxon>Metazoa</taxon>
        <taxon>Chordata</taxon>
        <taxon>Craniata</taxon>
        <taxon>Vertebrata</taxon>
        <taxon>Euteleostomi</taxon>
        <taxon>Actinopterygii</taxon>
        <taxon>Neopterygii</taxon>
        <taxon>Teleostei</taxon>
        <taxon>Neoteleostei</taxon>
        <taxon>Acanthomorphata</taxon>
        <taxon>Ovalentaria</taxon>
        <taxon>Cichlomorphae</taxon>
        <taxon>Cichliformes</taxon>
        <taxon>Cichlidae</taxon>
        <taxon>African cichlids</taxon>
        <taxon>Pseudocrenilabrinae</taxon>
        <taxon>Haplochromini</taxon>
        <taxon>Pundamilia</taxon>
    </lineage>
</organism>
<evidence type="ECO:0000256" key="10">
    <source>
        <dbReference type="ARBA" id="ARBA00023125"/>
    </source>
</evidence>
<dbReference type="GO" id="GO:0000981">
    <property type="term" value="F:DNA-binding transcription factor activity, RNA polymerase II-specific"/>
    <property type="evidence" value="ECO:0007669"/>
    <property type="project" value="TreeGrafter"/>
</dbReference>
<feature type="compositionally biased region" description="Polar residues" evidence="14">
    <location>
        <begin position="607"/>
        <end position="631"/>
    </location>
</feature>